<dbReference type="EMBL" id="CP055905">
    <property type="protein sequence ID" value="QMR42781.1"/>
    <property type="molecule type" value="Genomic_DNA"/>
</dbReference>
<reference evidence="2" key="1">
    <citation type="submission" date="2020-06" db="EMBL/GenBank/DDBJ databases">
        <title>REHAB project genomes.</title>
        <authorList>
            <person name="Shaw L.P."/>
        </authorList>
    </citation>
    <scope>NUCLEOTIDE SEQUENCE [LARGE SCALE GENOMIC DNA]</scope>
    <source>
        <strain evidence="2">RHBSTW-00938</strain>
        <plasmid evidence="2">prhbstw-00938_2</plasmid>
    </source>
</reference>
<dbReference type="Proteomes" id="UP000514462">
    <property type="component" value="Plasmid pRHBSTW-00938_2"/>
</dbReference>
<gene>
    <name evidence="1" type="ORF">HV331_25885</name>
</gene>
<protein>
    <submittedName>
        <fullName evidence="1">Uncharacterized protein</fullName>
    </submittedName>
</protein>
<evidence type="ECO:0000313" key="2">
    <source>
        <dbReference type="Proteomes" id="UP000514462"/>
    </source>
</evidence>
<accession>A0AAP9R1C9</accession>
<keyword evidence="1" id="KW-0614">Plasmid</keyword>
<dbReference type="AlphaFoldDB" id="A0AAP9R1C9"/>
<evidence type="ECO:0000313" key="1">
    <source>
        <dbReference type="EMBL" id="QMR42781.1"/>
    </source>
</evidence>
<name>A0AAP9R1C9_KLEAE</name>
<geneLocation type="plasmid" evidence="2">
    <name>prhbstw-00938_2</name>
</geneLocation>
<proteinExistence type="predicted"/>
<sequence length="102" mass="11998">MDMFDTVTFRYLLPDGMTGTEFQTKDLDCEREFYEISSEGRLLRWMDDGTRIDICFDGMMTLSDSDGYHLYFEHGTVKWIEVYSLGDKRWPFDPARVIADQG</sequence>
<organism evidence="1 2">
    <name type="scientific">Klebsiella aerogenes</name>
    <name type="common">Enterobacter aerogenes</name>
    <dbReference type="NCBI Taxonomy" id="548"/>
    <lineage>
        <taxon>Bacteria</taxon>
        <taxon>Pseudomonadati</taxon>
        <taxon>Pseudomonadota</taxon>
        <taxon>Gammaproteobacteria</taxon>
        <taxon>Enterobacterales</taxon>
        <taxon>Enterobacteriaceae</taxon>
        <taxon>Klebsiella/Raoultella group</taxon>
        <taxon>Klebsiella</taxon>
    </lineage>
</organism>